<evidence type="ECO:0000256" key="1">
    <source>
        <dbReference type="SAM" id="MobiDB-lite"/>
    </source>
</evidence>
<feature type="compositionally biased region" description="Acidic residues" evidence="1">
    <location>
        <begin position="643"/>
        <end position="653"/>
    </location>
</feature>
<dbReference type="PANTHER" id="PTHR11695">
    <property type="entry name" value="ALCOHOL DEHYDROGENASE RELATED"/>
    <property type="match status" value="1"/>
</dbReference>
<dbReference type="GO" id="GO:0005739">
    <property type="term" value="C:mitochondrion"/>
    <property type="evidence" value="ECO:0007669"/>
    <property type="project" value="TreeGrafter"/>
</dbReference>
<reference evidence="3 4" key="1">
    <citation type="journal article" date="2018" name="Mol. Biol. Evol.">
        <title>Broad Genomic Sampling Reveals a Smut Pathogenic Ancestry of the Fungal Clade Ustilaginomycotina.</title>
        <authorList>
            <person name="Kijpornyongpan T."/>
            <person name="Mondo S.J."/>
            <person name="Barry K."/>
            <person name="Sandor L."/>
            <person name="Lee J."/>
            <person name="Lipzen A."/>
            <person name="Pangilinan J."/>
            <person name="LaButti K."/>
            <person name="Hainaut M."/>
            <person name="Henrissat B."/>
            <person name="Grigoriev I.V."/>
            <person name="Spatafora J.W."/>
            <person name="Aime M.C."/>
        </authorList>
    </citation>
    <scope>NUCLEOTIDE SEQUENCE [LARGE SCALE GENOMIC DNA]</scope>
    <source>
        <strain evidence="3 4">MCA 4186</strain>
    </source>
</reference>
<dbReference type="EMBL" id="KZ819302">
    <property type="protein sequence ID" value="PWN95857.1"/>
    <property type="molecule type" value="Genomic_DNA"/>
</dbReference>
<feature type="domain" description="Enoyl reductase (ER)" evidence="2">
    <location>
        <begin position="1991"/>
        <end position="2315"/>
    </location>
</feature>
<dbReference type="Gene3D" id="3.90.180.10">
    <property type="entry name" value="Medium-chain alcohol dehydrogenases, catalytic domain"/>
    <property type="match status" value="1"/>
</dbReference>
<feature type="compositionally biased region" description="Basic and acidic residues" evidence="1">
    <location>
        <begin position="1437"/>
        <end position="1449"/>
    </location>
</feature>
<dbReference type="SUPFAM" id="SSF51735">
    <property type="entry name" value="NAD(P)-binding Rossmann-fold domains"/>
    <property type="match status" value="1"/>
</dbReference>
<feature type="region of interest" description="Disordered" evidence="1">
    <location>
        <begin position="911"/>
        <end position="1174"/>
    </location>
</feature>
<dbReference type="InterPro" id="IPR050700">
    <property type="entry name" value="YIM1/Zinc_Alcohol_DH_Fams"/>
</dbReference>
<evidence type="ECO:0000313" key="3">
    <source>
        <dbReference type="EMBL" id="PWN95857.1"/>
    </source>
</evidence>
<evidence type="ECO:0000313" key="4">
    <source>
        <dbReference type="Proteomes" id="UP000245946"/>
    </source>
</evidence>
<dbReference type="Gene3D" id="3.40.50.720">
    <property type="entry name" value="NAD(P)-binding Rossmann-like Domain"/>
    <property type="match status" value="1"/>
</dbReference>
<feature type="compositionally biased region" description="Basic residues" evidence="1">
    <location>
        <begin position="915"/>
        <end position="925"/>
    </location>
</feature>
<feature type="compositionally biased region" description="Acidic residues" evidence="1">
    <location>
        <begin position="556"/>
        <end position="567"/>
    </location>
</feature>
<dbReference type="InterPro" id="IPR020843">
    <property type="entry name" value="ER"/>
</dbReference>
<feature type="compositionally biased region" description="Low complexity" evidence="1">
    <location>
        <begin position="1895"/>
        <end position="1911"/>
    </location>
</feature>
<dbReference type="InterPro" id="IPR011032">
    <property type="entry name" value="GroES-like_sf"/>
</dbReference>
<feature type="compositionally biased region" description="Low complexity" evidence="1">
    <location>
        <begin position="231"/>
        <end position="279"/>
    </location>
</feature>
<feature type="compositionally biased region" description="Polar residues" evidence="1">
    <location>
        <begin position="1264"/>
        <end position="1276"/>
    </location>
</feature>
<feature type="compositionally biased region" description="Polar residues" evidence="1">
    <location>
        <begin position="95"/>
        <end position="104"/>
    </location>
</feature>
<feature type="compositionally biased region" description="Low complexity" evidence="1">
    <location>
        <begin position="752"/>
        <end position="761"/>
    </location>
</feature>
<feature type="compositionally biased region" description="Low complexity" evidence="1">
    <location>
        <begin position="1614"/>
        <end position="1632"/>
    </location>
</feature>
<accession>A0A316Z242</accession>
<feature type="compositionally biased region" description="Low complexity" evidence="1">
    <location>
        <begin position="1022"/>
        <end position="1064"/>
    </location>
</feature>
<feature type="region of interest" description="Disordered" evidence="1">
    <location>
        <begin position="1"/>
        <end position="298"/>
    </location>
</feature>
<feature type="compositionally biased region" description="Pro residues" evidence="1">
    <location>
        <begin position="517"/>
        <end position="530"/>
    </location>
</feature>
<feature type="compositionally biased region" description="Low complexity" evidence="1">
    <location>
        <begin position="1688"/>
        <end position="1731"/>
    </location>
</feature>
<feature type="compositionally biased region" description="Polar residues" evidence="1">
    <location>
        <begin position="289"/>
        <end position="298"/>
    </location>
</feature>
<feature type="compositionally biased region" description="Low complexity" evidence="1">
    <location>
        <begin position="613"/>
        <end position="631"/>
    </location>
</feature>
<dbReference type="RefSeq" id="XP_025596136.1">
    <property type="nucleotide sequence ID" value="XM_025744785.1"/>
</dbReference>
<feature type="region of interest" description="Disordered" evidence="1">
    <location>
        <begin position="1201"/>
        <end position="1290"/>
    </location>
</feature>
<dbReference type="GeneID" id="37272329"/>
<feature type="region of interest" description="Disordered" evidence="1">
    <location>
        <begin position="471"/>
        <end position="662"/>
    </location>
</feature>
<feature type="compositionally biased region" description="Polar residues" evidence="1">
    <location>
        <begin position="1346"/>
        <end position="1355"/>
    </location>
</feature>
<feature type="compositionally biased region" description="Low complexity" evidence="1">
    <location>
        <begin position="931"/>
        <end position="950"/>
    </location>
</feature>
<feature type="compositionally biased region" description="Basic and acidic residues" evidence="1">
    <location>
        <begin position="1133"/>
        <end position="1150"/>
    </location>
</feature>
<dbReference type="InterPro" id="IPR013154">
    <property type="entry name" value="ADH-like_N"/>
</dbReference>
<feature type="compositionally biased region" description="Low complexity" evidence="1">
    <location>
        <begin position="1771"/>
        <end position="1784"/>
    </location>
</feature>
<dbReference type="SMART" id="SM00829">
    <property type="entry name" value="PKS_ER"/>
    <property type="match status" value="1"/>
</dbReference>
<feature type="compositionally biased region" description="Low complexity" evidence="1">
    <location>
        <begin position="546"/>
        <end position="555"/>
    </location>
</feature>
<sequence>MPRGHSILDSILNRPSQTYTADPETPSRSRAPSRAGWTAPSDLPNAPGSPNILSGSMFSRKSGTVGRSSRANSVAGGGSLRNFGRSFGRGRSNSVLDDNSSTIAGSVADSSMGRKSRWWDAGSLRGFGRSSRAPSIAGDSIFSEPEPAAPGAWDKSMAGIGAGTKVRQAPRSDFGGSPTAGVPRSGSSSMPPLPRHDAQALRAMNANASPGRLPSNGVAPLGKQAPSLVRPSPSMPLGSSPSAMGSQAGSVSGSVSGRSKRLSAVSNPNLAAAAASGSPVRKRHGSGGPATSSQDWKAFINSMNGTDTAQAWEGNSLAAVAARAASPAPPAEQLARRRSTAAARVQKELEQDALYEQTQRDPGVIHQDLIARAAQQVIGQSLPPQERPVSEALVPGSLRPGSVILDPALAVSQPPASAALPTHPLDAQTLALQQHAQALALQQHAQALQHHLPPGSQSALQQHTIALQQHAQVHAQAVQQTMPQVAAQAEPPRSMSPPPRAMSPPPRAMSPPARAMSPPPRAMSPQPPRPISAASLNRDLPPTPPDGDSSGTIESGSDESSEEDSSDEERQMLDVVAEEEEEGSSNAGHEMRPHLPSPVKHSAFESAIRKSDVSGSSQAAGAQRATAVTPAISVDGPVRAAADDEDSSSDDESIIAPTRSADADAPLAVTALLSAKQGVAGAPGAPSARSLGASSKVRIAPEALGADGSDDDAASDDTSRGAASTRPPTLRRRLSDLSLGGSLAMSAMLRGSVAGGASRTASSRRMRMRDSDSDSAGEGGSGDDAELKARARADADRLRNLKVGDDFFGESLTGLLDRFGTANYSDSTIDRLGLDLSAAKRQAMAAGSATAAAPAGSSTAGASDAMMQVRQERADAIAAGSSGAAETRSLESALAPSIAAAWLLGMAADDNQSMRSRRSAASRAHRREESGASAVSASSSADKTSTATHTGRFRSLFSSTPRGGEAAAPVSPPRRQSIMDRPRASKPPQPESLGGLPISQGRLEADSPSKPKLKASGEDLRSTLPASMSSALLASPTQRTSSRLSSSSNSSTPASPEATASATLSKDKPAPAKSALKPLRHSKSLADTLFSFGPSKEEKEEKREKKAKAKAASFASGKTAGGEVPASPPSAWAKKDSKIAKAERKAERQSAKAAKSVEAPKPVKAQKPVETPKQVDAPAAIVAATAVPAIVVPAVAASSAPAAAVAPAVSADAPVRDRPLLLPRSTSIGPVSPGMSETDGEERWESADEGNTPFAEDDERPSWLSPSPNRASTGSSELDALSAPTGALPSLRSEYMDARADVSDGTINGDDSLASNGTATGMTESHFYTVGDLAAAAQTPEKAASSAATNGTSISHAPVPVVAQRAPLMDDESSGSDADSEDESDDDVAMPPSTRTANAAPSIAREAALSPPPSSELWSGSSAASTVLSTPGASDILVERKPLAERRIDSSPSRENGFQLPGPEKRLPMPPAPSFEDSVAMPPLHDDATPLAVPRGEPSYGSVITPRGDRSEPSFGAAVVNVNLIPPTPPALETRPSFGASRPPADGVGSLAEDAEAPASPAGAMQRSASQRSKKGDSLSRSASTSTAKRASAPPAGYQLYQGKGLSLPPGMFATTVASSSQRRSSVTSDTTAIILPDDTVPRRKKSKKSSSKSKSGSSSAAQAGVPPVPLVPEQLRRGSDAGSDFGSNASAAHSISRSASPTLSVSAPGSVVSSAAGSAVSSTFSEASSSRGGLQPNQPRKIRTLSAGPSGQARTAVMSAISEWESSPISLSPHSGAPSPGSHSPRRLSVAESPYMAQDPSQMSPYAQSLSSYSMVSQNLGTATRSNSSIVSGVTPAMVRDAPLGSSTDTYLPVPRSRLSVDGRNSPALRIDASPGPMSLDGHSRGPYAESFVSRDSSPSASQSAMSLPSVPVSSSAYRPRDPMRASNTIDDRLYARTTMNTISISSGAFRSPSRSGKRASIDATQGTGAVTGRASMDALPEQLQEDLANTKMALTAHTPPPRKISSTQVLCQIIAVSIDELDRMLLREKVRTESAYGFVPGRSFCGRVMETGWEVKRMRKGDIVFGLQSSRKCGALAEFMVIQQDLVAKAPEDCLTTEQIAALPSTGVMAYQLMTNHASQLARGARVLIMNAHDGIGLLTMQGCAPLGLIIVAHCPESISDGVAVCEANGAHEVVIGEPLWALNSLHESSFDLVIDTIGGRRMYDAARRILANDGQFATCFGDEHNTANPNLRSHLRSLKRSFFKKDRKNIGYEWVGADQGEDCREALEAVRAAAEAGDICPRLRSILAFSDAPRAFDAVIRGADEEPGAIVVRVS</sequence>
<feature type="region of interest" description="Disordered" evidence="1">
    <location>
        <begin position="323"/>
        <end position="342"/>
    </location>
</feature>
<dbReference type="GO" id="GO:0016491">
    <property type="term" value="F:oxidoreductase activity"/>
    <property type="evidence" value="ECO:0007669"/>
    <property type="project" value="InterPro"/>
</dbReference>
<feature type="compositionally biased region" description="Polar residues" evidence="1">
    <location>
        <begin position="13"/>
        <end position="30"/>
    </location>
</feature>
<organism evidence="3 4">
    <name type="scientific">Tilletiopsis washingtonensis</name>
    <dbReference type="NCBI Taxonomy" id="58919"/>
    <lineage>
        <taxon>Eukaryota</taxon>
        <taxon>Fungi</taxon>
        <taxon>Dikarya</taxon>
        <taxon>Basidiomycota</taxon>
        <taxon>Ustilaginomycotina</taxon>
        <taxon>Exobasidiomycetes</taxon>
        <taxon>Entylomatales</taxon>
        <taxon>Entylomatales incertae sedis</taxon>
        <taxon>Tilletiopsis</taxon>
    </lineage>
</organism>
<feature type="region of interest" description="Disordered" evidence="1">
    <location>
        <begin position="678"/>
        <end position="737"/>
    </location>
</feature>
<feature type="compositionally biased region" description="Basic and acidic residues" evidence="1">
    <location>
        <begin position="1003"/>
        <end position="1021"/>
    </location>
</feature>
<feature type="compositionally biased region" description="Low complexity" evidence="1">
    <location>
        <begin position="1415"/>
        <end position="1425"/>
    </location>
</feature>
<feature type="compositionally biased region" description="Pro residues" evidence="1">
    <location>
        <begin position="494"/>
        <end position="509"/>
    </location>
</feature>
<feature type="compositionally biased region" description="Acidic residues" evidence="1">
    <location>
        <begin position="1369"/>
        <end position="1388"/>
    </location>
</feature>
<feature type="compositionally biased region" description="Low complexity" evidence="1">
    <location>
        <begin position="80"/>
        <end position="94"/>
    </location>
</feature>
<evidence type="ECO:0000259" key="2">
    <source>
        <dbReference type="SMART" id="SM00829"/>
    </source>
</evidence>
<dbReference type="InterPro" id="IPR036291">
    <property type="entry name" value="NAD(P)-bd_dom_sf"/>
</dbReference>
<feature type="compositionally biased region" description="Low complexity" evidence="1">
    <location>
        <begin position="471"/>
        <end position="480"/>
    </location>
</feature>
<feature type="region of interest" description="Disordered" evidence="1">
    <location>
        <begin position="752"/>
        <end position="786"/>
    </location>
</feature>
<dbReference type="Proteomes" id="UP000245946">
    <property type="component" value="Unassembled WGS sequence"/>
</dbReference>
<dbReference type="SUPFAM" id="SSF81995">
    <property type="entry name" value="beta-sandwich domain of Sec23/24"/>
    <property type="match status" value="1"/>
</dbReference>
<dbReference type="PANTHER" id="PTHR11695:SF294">
    <property type="entry name" value="RETICULON-4-INTERACTING PROTEIN 1, MITOCHONDRIAL"/>
    <property type="match status" value="1"/>
</dbReference>
<feature type="compositionally biased region" description="Basic and acidic residues" evidence="1">
    <location>
        <begin position="1095"/>
        <end position="1104"/>
    </location>
</feature>
<proteinExistence type="predicted"/>
<protein>
    <recommendedName>
        <fullName evidence="2">Enoyl reductase (ER) domain-containing protein</fullName>
    </recommendedName>
</protein>
<feature type="compositionally biased region" description="Low complexity" evidence="1">
    <location>
        <begin position="1201"/>
        <end position="1213"/>
    </location>
</feature>
<keyword evidence="4" id="KW-1185">Reference proteome</keyword>
<dbReference type="OrthoDB" id="201656at2759"/>
<feature type="region of interest" description="Disordered" evidence="1">
    <location>
        <begin position="1336"/>
        <end position="1805"/>
    </location>
</feature>
<dbReference type="Pfam" id="PF13602">
    <property type="entry name" value="ADH_zinc_N_2"/>
    <property type="match status" value="1"/>
</dbReference>
<gene>
    <name evidence="3" type="ORF">FA09DRAFT_346970</name>
</gene>
<dbReference type="Pfam" id="PF08240">
    <property type="entry name" value="ADH_N"/>
    <property type="match status" value="1"/>
</dbReference>
<name>A0A316Z242_9BASI</name>
<feature type="region of interest" description="Disordered" evidence="1">
    <location>
        <begin position="1948"/>
        <end position="1969"/>
    </location>
</feature>
<feature type="region of interest" description="Disordered" evidence="1">
    <location>
        <begin position="1845"/>
        <end position="1926"/>
    </location>
</feature>
<feature type="compositionally biased region" description="Polar residues" evidence="1">
    <location>
        <begin position="51"/>
        <end position="72"/>
    </location>
</feature>
<feature type="compositionally biased region" description="Basic residues" evidence="1">
    <location>
        <begin position="1643"/>
        <end position="1652"/>
    </location>
</feature>
<dbReference type="STRING" id="58919.A0A316Z242"/>
<dbReference type="SUPFAM" id="SSF50129">
    <property type="entry name" value="GroES-like"/>
    <property type="match status" value="1"/>
</dbReference>
<feature type="compositionally biased region" description="Low complexity" evidence="1">
    <location>
        <begin position="1580"/>
        <end position="1596"/>
    </location>
</feature>